<dbReference type="Proteomes" id="UP000461585">
    <property type="component" value="Unassembled WGS sequence"/>
</dbReference>
<protein>
    <submittedName>
        <fullName evidence="3">GHKL domain-containing protein</fullName>
    </submittedName>
</protein>
<sequence length="330" mass="35865">MRRREGAMLASSVLFLMATAWVAVVLLDAWMELQGRPTGPGAQGVLFVLLLLPGGLVLWDKIGQLMAHREIALFFVLVRVNFLLFVTLLWVLESFFRLGPGDKAVLHLLALGLSAACIAVTVAVNREIHHQDMAERQRRIEASLGPLTLELGRMQHDHGKLLSTLAWQEEGGDSLLEILLKAQRRELESRGFAVEMPSAPPPLPPGIQPYAVAVVLANLVENAGEVQRRNGTGQPSVSVRLEAVGESGLRISAGNKGRTIDEALFSRMSAPGFTTKADKQRHGYGFYAIKRIADRNGGKVRWEVEGTPGGEERTWVLVDLGGTEGGAAPC</sequence>
<dbReference type="InterPro" id="IPR003594">
    <property type="entry name" value="HATPase_dom"/>
</dbReference>
<evidence type="ECO:0000313" key="4">
    <source>
        <dbReference type="Proteomes" id="UP000461585"/>
    </source>
</evidence>
<evidence type="ECO:0000313" key="3">
    <source>
        <dbReference type="EMBL" id="NDL67301.1"/>
    </source>
</evidence>
<evidence type="ECO:0000259" key="2">
    <source>
        <dbReference type="Pfam" id="PF02518"/>
    </source>
</evidence>
<feature type="transmembrane region" description="Helical" evidence="1">
    <location>
        <begin position="104"/>
        <end position="124"/>
    </location>
</feature>
<comment type="caution">
    <text evidence="3">The sequence shown here is derived from an EMBL/GenBank/DDBJ whole genome shotgun (WGS) entry which is preliminary data.</text>
</comment>
<accession>A0A7X5HVP2</accession>
<dbReference type="InterPro" id="IPR036890">
    <property type="entry name" value="HATPase_C_sf"/>
</dbReference>
<keyword evidence="1" id="KW-0812">Transmembrane</keyword>
<dbReference type="Pfam" id="PF02518">
    <property type="entry name" value="HATPase_c"/>
    <property type="match status" value="1"/>
</dbReference>
<evidence type="ECO:0000256" key="1">
    <source>
        <dbReference type="SAM" id="Phobius"/>
    </source>
</evidence>
<organism evidence="3 4">
    <name type="scientific">Anaerotalea alkaliphila</name>
    <dbReference type="NCBI Taxonomy" id="2662126"/>
    <lineage>
        <taxon>Bacteria</taxon>
        <taxon>Bacillati</taxon>
        <taxon>Bacillota</taxon>
        <taxon>Clostridia</taxon>
        <taxon>Eubacteriales</taxon>
        <taxon>Anaerotalea</taxon>
    </lineage>
</organism>
<feature type="transmembrane region" description="Helical" evidence="1">
    <location>
        <begin position="42"/>
        <end position="59"/>
    </location>
</feature>
<dbReference type="EMBL" id="JAAEEH010000013">
    <property type="protein sequence ID" value="NDL67301.1"/>
    <property type="molecule type" value="Genomic_DNA"/>
</dbReference>
<reference evidence="3 4" key="1">
    <citation type="submission" date="2020-01" db="EMBL/GenBank/DDBJ databases">
        <title>Anaeroalcalibacter tamaniensis gen. nov., sp. nov., moderately halophilic strictly anaerobic fermenter bacterium from mud volcano of Taman peninsula.</title>
        <authorList>
            <person name="Frolova A."/>
            <person name="Merkel A.Y."/>
            <person name="Slobodkin A.I."/>
        </authorList>
    </citation>
    <scope>NUCLEOTIDE SEQUENCE [LARGE SCALE GENOMIC DNA]</scope>
    <source>
        <strain evidence="3 4">F-3ap</strain>
    </source>
</reference>
<keyword evidence="1" id="KW-0472">Membrane</keyword>
<feature type="transmembrane region" description="Helical" evidence="1">
    <location>
        <begin position="71"/>
        <end position="92"/>
    </location>
</feature>
<keyword evidence="4" id="KW-1185">Reference proteome</keyword>
<dbReference type="SUPFAM" id="SSF55874">
    <property type="entry name" value="ATPase domain of HSP90 chaperone/DNA topoisomerase II/histidine kinase"/>
    <property type="match status" value="1"/>
</dbReference>
<keyword evidence="1" id="KW-1133">Transmembrane helix</keyword>
<proteinExistence type="predicted"/>
<dbReference type="AlphaFoldDB" id="A0A7X5HVP2"/>
<feature type="transmembrane region" description="Helical" evidence="1">
    <location>
        <begin position="7"/>
        <end position="30"/>
    </location>
</feature>
<dbReference type="RefSeq" id="WP_162370030.1">
    <property type="nucleotide sequence ID" value="NZ_JAAEEH010000013.1"/>
</dbReference>
<name>A0A7X5HVP2_9FIRM</name>
<dbReference type="Gene3D" id="3.30.565.10">
    <property type="entry name" value="Histidine kinase-like ATPase, C-terminal domain"/>
    <property type="match status" value="1"/>
</dbReference>
<feature type="domain" description="Histidine kinase/HSP90-like ATPase" evidence="2">
    <location>
        <begin position="213"/>
        <end position="319"/>
    </location>
</feature>
<gene>
    <name evidence="3" type="ORF">GXN74_06060</name>
</gene>